<dbReference type="Proteomes" id="UP001433268">
    <property type="component" value="Unassembled WGS sequence"/>
</dbReference>
<dbReference type="GeneID" id="92044135"/>
<evidence type="ECO:0000313" key="1">
    <source>
        <dbReference type="EMBL" id="KAK8085489.1"/>
    </source>
</evidence>
<accession>A0ABR1WS37</accession>
<name>A0ABR1WS37_9PEZI</name>
<organism evidence="1 2">
    <name type="scientific">Apiospora hydei</name>
    <dbReference type="NCBI Taxonomy" id="1337664"/>
    <lineage>
        <taxon>Eukaryota</taxon>
        <taxon>Fungi</taxon>
        <taxon>Dikarya</taxon>
        <taxon>Ascomycota</taxon>
        <taxon>Pezizomycotina</taxon>
        <taxon>Sordariomycetes</taxon>
        <taxon>Xylariomycetidae</taxon>
        <taxon>Amphisphaeriales</taxon>
        <taxon>Apiosporaceae</taxon>
        <taxon>Apiospora</taxon>
    </lineage>
</organism>
<evidence type="ECO:0000313" key="2">
    <source>
        <dbReference type="Proteomes" id="UP001433268"/>
    </source>
</evidence>
<proteinExistence type="predicted"/>
<comment type="caution">
    <text evidence="1">The sequence shown here is derived from an EMBL/GenBank/DDBJ whole genome shotgun (WGS) entry which is preliminary data.</text>
</comment>
<dbReference type="EMBL" id="JAQQWN010000005">
    <property type="protein sequence ID" value="KAK8085489.1"/>
    <property type="molecule type" value="Genomic_DNA"/>
</dbReference>
<keyword evidence="2" id="KW-1185">Reference proteome</keyword>
<sequence length="382" mass="44382">MAFPNFSNLPKKVRYQIWEYTIQDHVNMIGSCIDASKSLCKDTGINEIFDYPLSHIIFFRAIPMLELKGGDERKQFILKHRAVRECKATRSVTLTAPGHENQRKKVPSWTEGHATVFRGGTKFWRISQEALKIWNRYIRSNLSPIYGRVPLSIQVGTHKVKLLINQGHDLVCIRPDMSKKWSYDSSFADIIKFLSPPTVDAARHLAFEYEPDLHGKIFEAKIARAPPRWDTWLEFFGGKILHAFCRNRGALLSGNEVSGRWLQEECTFYLLCNSVTTIFYRDKTHDVYFFAKGKAYQVQGEDQPPLDGIRKATLEEEFGPTSEWPKKGIKPRLACRLLMLWPTREMAPPRQKRGNPKLGMLDYQRRWFNHPEQLISMFPDEM</sequence>
<gene>
    <name evidence="1" type="ORF">PG997_006760</name>
</gene>
<reference evidence="1 2" key="1">
    <citation type="submission" date="2023-01" db="EMBL/GenBank/DDBJ databases">
        <title>Analysis of 21 Apiospora genomes using comparative genomics revels a genus with tremendous synthesis potential of carbohydrate active enzymes and secondary metabolites.</title>
        <authorList>
            <person name="Sorensen T."/>
        </authorList>
    </citation>
    <scope>NUCLEOTIDE SEQUENCE [LARGE SCALE GENOMIC DNA]</scope>
    <source>
        <strain evidence="1 2">CBS 114990</strain>
    </source>
</reference>
<protein>
    <submittedName>
        <fullName evidence="1">Uncharacterized protein</fullName>
    </submittedName>
</protein>
<dbReference type="RefSeq" id="XP_066669998.1">
    <property type="nucleotide sequence ID" value="XM_066811075.1"/>
</dbReference>